<dbReference type="InterPro" id="IPR029044">
    <property type="entry name" value="Nucleotide-diphossugar_trans"/>
</dbReference>
<keyword evidence="7" id="KW-0460">Magnesium</keyword>
<evidence type="ECO:0000256" key="1">
    <source>
        <dbReference type="ARBA" id="ARBA00001946"/>
    </source>
</evidence>
<evidence type="ECO:0000256" key="6">
    <source>
        <dbReference type="ARBA" id="ARBA00022723"/>
    </source>
</evidence>
<keyword evidence="4" id="KW-0808">Transferase</keyword>
<organism evidence="10">
    <name type="scientific">marine metagenome</name>
    <dbReference type="NCBI Taxonomy" id="408172"/>
    <lineage>
        <taxon>unclassified sequences</taxon>
        <taxon>metagenomes</taxon>
        <taxon>ecological metagenomes</taxon>
    </lineage>
</organism>
<dbReference type="NCBIfam" id="TIGR01207">
    <property type="entry name" value="rmlA"/>
    <property type="match status" value="1"/>
</dbReference>
<name>A0A382ET95_9ZZZZ</name>
<dbReference type="FunFam" id="3.90.550.10:FF:000023">
    <property type="entry name" value="Glucose-1-phosphate thymidylyltransferase"/>
    <property type="match status" value="1"/>
</dbReference>
<dbReference type="EC" id="2.7.7.24" evidence="3"/>
<dbReference type="InterPro" id="IPR005835">
    <property type="entry name" value="NTP_transferase_dom"/>
</dbReference>
<evidence type="ECO:0000256" key="7">
    <source>
        <dbReference type="ARBA" id="ARBA00022842"/>
    </source>
</evidence>
<evidence type="ECO:0000256" key="3">
    <source>
        <dbReference type="ARBA" id="ARBA00012461"/>
    </source>
</evidence>
<dbReference type="SUPFAM" id="SSF53448">
    <property type="entry name" value="Nucleotide-diphospho-sugar transferases"/>
    <property type="match status" value="1"/>
</dbReference>
<keyword evidence="6" id="KW-0479">Metal-binding</keyword>
<comment type="similarity">
    <text evidence="2">Belongs to the glucose-1-phosphate thymidylyltransferase family.</text>
</comment>
<evidence type="ECO:0000256" key="4">
    <source>
        <dbReference type="ARBA" id="ARBA00022679"/>
    </source>
</evidence>
<evidence type="ECO:0000313" key="10">
    <source>
        <dbReference type="EMBL" id="SVB53171.1"/>
    </source>
</evidence>
<evidence type="ECO:0000256" key="5">
    <source>
        <dbReference type="ARBA" id="ARBA00022695"/>
    </source>
</evidence>
<evidence type="ECO:0000256" key="2">
    <source>
        <dbReference type="ARBA" id="ARBA00010480"/>
    </source>
</evidence>
<dbReference type="PANTHER" id="PTHR43532:SF1">
    <property type="entry name" value="GLUCOSE-1-PHOSPHATE THYMIDYLYLTRANSFERASE 1"/>
    <property type="match status" value="1"/>
</dbReference>
<dbReference type="Pfam" id="PF00483">
    <property type="entry name" value="NTP_transferase"/>
    <property type="match status" value="1"/>
</dbReference>
<feature type="non-terminal residue" evidence="10">
    <location>
        <position position="264"/>
    </location>
</feature>
<accession>A0A382ET95</accession>
<evidence type="ECO:0000256" key="8">
    <source>
        <dbReference type="ARBA" id="ARBA00049336"/>
    </source>
</evidence>
<reference evidence="10" key="1">
    <citation type="submission" date="2018-05" db="EMBL/GenBank/DDBJ databases">
        <authorList>
            <person name="Lanie J.A."/>
            <person name="Ng W.-L."/>
            <person name="Kazmierczak K.M."/>
            <person name="Andrzejewski T.M."/>
            <person name="Davidsen T.M."/>
            <person name="Wayne K.J."/>
            <person name="Tettelin H."/>
            <person name="Glass J.I."/>
            <person name="Rusch D."/>
            <person name="Podicherti R."/>
            <person name="Tsui H.-C.T."/>
            <person name="Winkler M.E."/>
        </authorList>
    </citation>
    <scope>NUCLEOTIDE SEQUENCE</scope>
</reference>
<evidence type="ECO:0000259" key="9">
    <source>
        <dbReference type="Pfam" id="PF00483"/>
    </source>
</evidence>
<dbReference type="AlphaFoldDB" id="A0A382ET95"/>
<dbReference type="GO" id="GO:0008879">
    <property type="term" value="F:glucose-1-phosphate thymidylyltransferase activity"/>
    <property type="evidence" value="ECO:0007669"/>
    <property type="project" value="UniProtKB-EC"/>
</dbReference>
<dbReference type="GO" id="GO:0046872">
    <property type="term" value="F:metal ion binding"/>
    <property type="evidence" value="ECO:0007669"/>
    <property type="project" value="UniProtKB-KW"/>
</dbReference>
<sequence>MKGIILAGGEGSRLYPLTKAVSKQLLPVYDQPMIYYPLSVLMVAGIKEILIITTPVHKKIFENLLGDGSNIGLNLSYTIQDKPRGLADAFILGEEFIGNDSICLMLGDNLLYGDGLTKILKESINQVEDNENAVVFGYYVNKPEDYGTIQLNQNDEIVSIEEKPSHPTSNYAIIGLYFYPNNVIQLAKKVKPSLRGEIEITSINQTYLKNNKIKVNLLGRGFTWMDTGTHESLLEASQLIKSLEKRTGLKIGCLEEIALKKGLI</sequence>
<gene>
    <name evidence="10" type="ORF">METZ01_LOCUS206025</name>
</gene>
<dbReference type="Gene3D" id="3.90.550.10">
    <property type="entry name" value="Spore Coat Polysaccharide Biosynthesis Protein SpsA, Chain A"/>
    <property type="match status" value="1"/>
</dbReference>
<dbReference type="EMBL" id="UINC01045880">
    <property type="protein sequence ID" value="SVB53171.1"/>
    <property type="molecule type" value="Genomic_DNA"/>
</dbReference>
<comment type="cofactor">
    <cofactor evidence="1">
        <name>Mg(2+)</name>
        <dbReference type="ChEBI" id="CHEBI:18420"/>
    </cofactor>
</comment>
<dbReference type="CDD" id="cd02538">
    <property type="entry name" value="G1P_TT_short"/>
    <property type="match status" value="1"/>
</dbReference>
<feature type="domain" description="Nucleotidyl transferase" evidence="9">
    <location>
        <begin position="2"/>
        <end position="240"/>
    </location>
</feature>
<keyword evidence="5" id="KW-0548">Nucleotidyltransferase</keyword>
<protein>
    <recommendedName>
        <fullName evidence="3">glucose-1-phosphate thymidylyltransferase</fullName>
        <ecNumber evidence="3">2.7.7.24</ecNumber>
    </recommendedName>
</protein>
<comment type="catalytic activity">
    <reaction evidence="8">
        <text>dTTP + alpha-D-glucose 1-phosphate + H(+) = dTDP-alpha-D-glucose + diphosphate</text>
        <dbReference type="Rhea" id="RHEA:15225"/>
        <dbReference type="ChEBI" id="CHEBI:15378"/>
        <dbReference type="ChEBI" id="CHEBI:33019"/>
        <dbReference type="ChEBI" id="CHEBI:37568"/>
        <dbReference type="ChEBI" id="CHEBI:57477"/>
        <dbReference type="ChEBI" id="CHEBI:58601"/>
        <dbReference type="EC" id="2.7.7.24"/>
    </reaction>
</comment>
<dbReference type="InterPro" id="IPR005907">
    <property type="entry name" value="G1P_thy_trans_s"/>
</dbReference>
<proteinExistence type="inferred from homology"/>
<dbReference type="PANTHER" id="PTHR43532">
    <property type="entry name" value="GLUCOSE-1-PHOSPHATE THYMIDYLYLTRANSFERASE"/>
    <property type="match status" value="1"/>
</dbReference>